<dbReference type="InParanoid" id="A0A3Q1G6Z9"/>
<dbReference type="Proteomes" id="UP000257200">
    <property type="component" value="Unplaced"/>
</dbReference>
<evidence type="ECO:0000313" key="1">
    <source>
        <dbReference type="Ensembl" id="ENSAPOP00000025753.1"/>
    </source>
</evidence>
<name>A0A3Q1G6Z9_9TELE</name>
<organism evidence="1 2">
    <name type="scientific">Acanthochromis polyacanthus</name>
    <name type="common">spiny chromis</name>
    <dbReference type="NCBI Taxonomy" id="80966"/>
    <lineage>
        <taxon>Eukaryota</taxon>
        <taxon>Metazoa</taxon>
        <taxon>Chordata</taxon>
        <taxon>Craniata</taxon>
        <taxon>Vertebrata</taxon>
        <taxon>Euteleostomi</taxon>
        <taxon>Actinopterygii</taxon>
        <taxon>Neopterygii</taxon>
        <taxon>Teleostei</taxon>
        <taxon>Neoteleostei</taxon>
        <taxon>Acanthomorphata</taxon>
        <taxon>Ovalentaria</taxon>
        <taxon>Pomacentridae</taxon>
        <taxon>Acanthochromis</taxon>
    </lineage>
</organism>
<accession>A0A3Q1G6Z9</accession>
<protein>
    <submittedName>
        <fullName evidence="1">Uncharacterized protein</fullName>
    </submittedName>
</protein>
<evidence type="ECO:0000313" key="2">
    <source>
        <dbReference type="Proteomes" id="UP000257200"/>
    </source>
</evidence>
<keyword evidence="2" id="KW-1185">Reference proteome</keyword>
<reference evidence="1" key="2">
    <citation type="submission" date="2025-09" db="UniProtKB">
        <authorList>
            <consortium name="Ensembl"/>
        </authorList>
    </citation>
    <scope>IDENTIFICATION</scope>
</reference>
<sequence>SLSGLCIHCGREGRWGRTGGKGRGIFSHNFEGKNCFFKQRGSQEETEKTPQTPSFCGKVGHISSECSLMKDQNLQAATSKCLKSGSTTTNTTWLRLCRRF</sequence>
<proteinExistence type="predicted"/>
<dbReference type="Ensembl" id="ENSAPOT00000005460.1">
    <property type="protein sequence ID" value="ENSAPOP00000025753.1"/>
    <property type="gene ID" value="ENSAPOG00000009055.1"/>
</dbReference>
<reference evidence="1" key="1">
    <citation type="submission" date="2025-08" db="UniProtKB">
        <authorList>
            <consortium name="Ensembl"/>
        </authorList>
    </citation>
    <scope>IDENTIFICATION</scope>
</reference>
<dbReference type="AlphaFoldDB" id="A0A3Q1G6Z9"/>